<dbReference type="InterPro" id="IPR013083">
    <property type="entry name" value="Znf_RING/FYVE/PHD"/>
</dbReference>
<evidence type="ECO:0000259" key="6">
    <source>
        <dbReference type="PROSITE" id="PS50089"/>
    </source>
</evidence>
<dbReference type="PROSITE" id="PS50089">
    <property type="entry name" value="ZF_RING_2"/>
    <property type="match status" value="1"/>
</dbReference>
<proteinExistence type="predicted"/>
<evidence type="ECO:0000256" key="1">
    <source>
        <dbReference type="ARBA" id="ARBA00022723"/>
    </source>
</evidence>
<feature type="domain" description="RING-type" evidence="6">
    <location>
        <begin position="21"/>
        <end position="58"/>
    </location>
</feature>
<keyword evidence="3" id="KW-0862">Zinc</keyword>
<reference evidence="7 8" key="1">
    <citation type="journal article" date="2023" name="BMC Biol.">
        <title>The compact genome of the sponge Oopsacas minuta (Hexactinellida) is lacking key metazoan core genes.</title>
        <authorList>
            <person name="Santini S."/>
            <person name="Schenkelaars Q."/>
            <person name="Jourda C."/>
            <person name="Duchesne M."/>
            <person name="Belahbib H."/>
            <person name="Rocher C."/>
            <person name="Selva M."/>
            <person name="Riesgo A."/>
            <person name="Vervoort M."/>
            <person name="Leys S.P."/>
            <person name="Kodjabachian L."/>
            <person name="Le Bivic A."/>
            <person name="Borchiellini C."/>
            <person name="Claverie J.M."/>
            <person name="Renard E."/>
        </authorList>
    </citation>
    <scope>NUCLEOTIDE SEQUENCE [LARGE SCALE GENOMIC DNA]</scope>
    <source>
        <strain evidence="7">SPO-2</strain>
    </source>
</reference>
<dbReference type="Gene3D" id="2.120.10.30">
    <property type="entry name" value="TolB, C-terminal domain"/>
    <property type="match status" value="1"/>
</dbReference>
<dbReference type="AlphaFoldDB" id="A0AAV7JSI7"/>
<keyword evidence="2 4" id="KW-0863">Zinc-finger</keyword>
<dbReference type="SUPFAM" id="SSF57850">
    <property type="entry name" value="RING/U-box"/>
    <property type="match status" value="1"/>
</dbReference>
<comment type="caution">
    <text evidence="7">The sequence shown here is derived from an EMBL/GenBank/DDBJ whole genome shotgun (WGS) entry which is preliminary data.</text>
</comment>
<dbReference type="PANTHER" id="PTHR24104:SF25">
    <property type="entry name" value="PROTEIN LIN-41"/>
    <property type="match status" value="1"/>
</dbReference>
<accession>A0AAV7JSI7</accession>
<organism evidence="7 8">
    <name type="scientific">Oopsacas minuta</name>
    <dbReference type="NCBI Taxonomy" id="111878"/>
    <lineage>
        <taxon>Eukaryota</taxon>
        <taxon>Metazoa</taxon>
        <taxon>Porifera</taxon>
        <taxon>Hexactinellida</taxon>
        <taxon>Hexasterophora</taxon>
        <taxon>Lyssacinosida</taxon>
        <taxon>Leucopsacidae</taxon>
        <taxon>Oopsacas</taxon>
    </lineage>
</organism>
<dbReference type="SUPFAM" id="SSF101898">
    <property type="entry name" value="NHL repeat"/>
    <property type="match status" value="1"/>
</dbReference>
<dbReference type="InterPro" id="IPR017907">
    <property type="entry name" value="Znf_RING_CS"/>
</dbReference>
<evidence type="ECO:0000313" key="8">
    <source>
        <dbReference type="Proteomes" id="UP001165289"/>
    </source>
</evidence>
<evidence type="ECO:0000256" key="3">
    <source>
        <dbReference type="ARBA" id="ARBA00022833"/>
    </source>
</evidence>
<dbReference type="GO" id="GO:0061630">
    <property type="term" value="F:ubiquitin protein ligase activity"/>
    <property type="evidence" value="ECO:0007669"/>
    <property type="project" value="TreeGrafter"/>
</dbReference>
<name>A0AAV7JSI7_9METZ</name>
<dbReference type="GO" id="GO:0043161">
    <property type="term" value="P:proteasome-mediated ubiquitin-dependent protein catabolic process"/>
    <property type="evidence" value="ECO:0007669"/>
    <property type="project" value="TreeGrafter"/>
</dbReference>
<evidence type="ECO:0000256" key="5">
    <source>
        <dbReference type="SAM" id="Coils"/>
    </source>
</evidence>
<sequence>MAENGNEEQISLEEVKQLVCCLNCHSDPNTKLLACYHALCDKCINLFLQKNSIHCPVCFNATPIPNTGISKLFNNSLGEDLYQITKCEMDFSNDIICTNCIVTPPNSAGHFCQQCKKYFCNADIQTHQLLSDQSEHNIISRGDTLSISYCEDQHDGMKQSIGEMQSRASALSNLMQEFEFQIENVDSEEQKLKSEIREKYQELREKINLREKYLSEILSNHYDIRRKEIEKASENVAAILLKLYHNINFASKAVEISPRDILARINEKLNEQIRCTLESSVTADDIILPEAEPLVFKVDDDVMNELVNFGSIGINRNYFTIDQPTMLFANKGKHIAAGIAIDDENGILIVNQGTKSIDVFSTEGGYIKSWGKERKSDGDFQMPHAICCRDNRVLVTDLVKCNVQVFSLSGKFISKFGSKDTMRCPIGLDMWKDGYVFVVDQVKRWIIVYTPEFEFGWLLGEGKITKPVDLKVAQWADVFFVLDDGIKGVLGFSRDGEVIRKFDIDNIKLKEPFSLALDTIGHILVSDVQEKELRVFNWAGKRSEAICPSFGTPKGIAVDRKGRVVMVEDHEDKLQLLIF</sequence>
<dbReference type="InterPro" id="IPR050952">
    <property type="entry name" value="TRIM-NHL_E3_ligases"/>
</dbReference>
<dbReference type="PANTHER" id="PTHR24104">
    <property type="entry name" value="E3 UBIQUITIN-PROTEIN LIGASE NHLRC1-RELATED"/>
    <property type="match status" value="1"/>
</dbReference>
<dbReference type="EMBL" id="JAKMXF010000302">
    <property type="protein sequence ID" value="KAI6651687.1"/>
    <property type="molecule type" value="Genomic_DNA"/>
</dbReference>
<dbReference type="InterPro" id="IPR011042">
    <property type="entry name" value="6-blade_b-propeller_TolB-like"/>
</dbReference>
<evidence type="ECO:0000313" key="7">
    <source>
        <dbReference type="EMBL" id="KAI6651687.1"/>
    </source>
</evidence>
<keyword evidence="5" id="KW-0175">Coiled coil</keyword>
<dbReference type="CDD" id="cd05819">
    <property type="entry name" value="NHL"/>
    <property type="match status" value="1"/>
</dbReference>
<keyword evidence="1" id="KW-0479">Metal-binding</keyword>
<dbReference type="Proteomes" id="UP001165289">
    <property type="component" value="Unassembled WGS sequence"/>
</dbReference>
<feature type="coiled-coil region" evidence="5">
    <location>
        <begin position="171"/>
        <end position="202"/>
    </location>
</feature>
<dbReference type="GO" id="GO:0008270">
    <property type="term" value="F:zinc ion binding"/>
    <property type="evidence" value="ECO:0007669"/>
    <property type="project" value="UniProtKB-KW"/>
</dbReference>
<dbReference type="GO" id="GO:0000209">
    <property type="term" value="P:protein polyubiquitination"/>
    <property type="evidence" value="ECO:0007669"/>
    <property type="project" value="TreeGrafter"/>
</dbReference>
<gene>
    <name evidence="7" type="ORF">LOD99_4935</name>
</gene>
<dbReference type="InterPro" id="IPR001841">
    <property type="entry name" value="Znf_RING"/>
</dbReference>
<evidence type="ECO:0000256" key="2">
    <source>
        <dbReference type="ARBA" id="ARBA00022771"/>
    </source>
</evidence>
<protein>
    <submittedName>
        <fullName evidence="7">Tripartite motif-containing protein 2-like</fullName>
    </submittedName>
</protein>
<keyword evidence="8" id="KW-1185">Reference proteome</keyword>
<evidence type="ECO:0000256" key="4">
    <source>
        <dbReference type="PROSITE-ProRule" id="PRU00175"/>
    </source>
</evidence>
<dbReference type="PROSITE" id="PS00518">
    <property type="entry name" value="ZF_RING_1"/>
    <property type="match status" value="1"/>
</dbReference>
<dbReference type="Gene3D" id="3.30.40.10">
    <property type="entry name" value="Zinc/RING finger domain, C3HC4 (zinc finger)"/>
    <property type="match status" value="1"/>
</dbReference>